<comment type="caution">
    <text evidence="2">The sequence shown here is derived from an EMBL/GenBank/DDBJ whole genome shotgun (WGS) entry which is preliminary data.</text>
</comment>
<feature type="domain" description="F-box" evidence="1">
    <location>
        <begin position="1"/>
        <end position="51"/>
    </location>
</feature>
<dbReference type="Proteomes" id="UP001175001">
    <property type="component" value="Unassembled WGS sequence"/>
</dbReference>
<dbReference type="InterPro" id="IPR036047">
    <property type="entry name" value="F-box-like_dom_sf"/>
</dbReference>
<keyword evidence="3" id="KW-1185">Reference proteome</keyword>
<dbReference type="EMBL" id="JAUJDW010000180">
    <property type="protein sequence ID" value="KAK0618661.1"/>
    <property type="molecule type" value="Genomic_DNA"/>
</dbReference>
<accession>A0AA39WNK9</accession>
<dbReference type="SMART" id="SM00256">
    <property type="entry name" value="FBOX"/>
    <property type="match status" value="1"/>
</dbReference>
<dbReference type="PROSITE" id="PS50181">
    <property type="entry name" value="FBOX"/>
    <property type="match status" value="1"/>
</dbReference>
<protein>
    <recommendedName>
        <fullName evidence="1">F-box domain-containing protein</fullName>
    </recommendedName>
</protein>
<reference evidence="2" key="1">
    <citation type="submission" date="2023-06" db="EMBL/GenBank/DDBJ databases">
        <title>Multi-omics analyses reveal the molecular pathogenesis toolkit of Lasiodiplodia hormozganensis, a cross-kingdom pathogen.</title>
        <authorList>
            <person name="Felix C."/>
            <person name="Meneses R."/>
            <person name="Goncalves M.F.M."/>
            <person name="Tilleman L."/>
            <person name="Duarte A.S."/>
            <person name="Jorrin-Novo J.V."/>
            <person name="Van De Peer Y."/>
            <person name="Deforce D."/>
            <person name="Van Nieuwerburgh F."/>
            <person name="Esteves A.C."/>
            <person name="Alves A."/>
        </authorList>
    </citation>
    <scope>NUCLEOTIDE SEQUENCE</scope>
    <source>
        <strain evidence="2">CBS 339.90</strain>
    </source>
</reference>
<dbReference type="Pfam" id="PF12937">
    <property type="entry name" value="F-box-like"/>
    <property type="match status" value="1"/>
</dbReference>
<evidence type="ECO:0000313" key="3">
    <source>
        <dbReference type="Proteomes" id="UP001175001"/>
    </source>
</evidence>
<dbReference type="InterPro" id="IPR001810">
    <property type="entry name" value="F-box_dom"/>
</dbReference>
<gene>
    <name evidence="2" type="ORF">DIS24_g11644</name>
</gene>
<sequence>MSLEALPPELKMNIASHLQLRELILLRNASRCWQTLINNNLSLIPRSRRKLLGLWDDTLRSPYFLPSRHSVTADLYDFDRRQYLASISHGLPLPEEFEVWVLEWPAKAVIGWMWPGLDRVVVSNEDGCNVFPVPEYQWWQVVYGHNLLSAQPTGPDLPLYVWDKATRSEDETSVWERDWNAHLRSNGDRERLHRRVADDDVGVAIPVWSADSNSAYGDERTLDYVLVISGLGATYNCSVQPFRVQSAHGGIETVTHLDRDAVERGLWQDGFWTEGLIHATSWVEWLHRQLELLDTDYKRFGTIPLRGYID</sequence>
<proteinExistence type="predicted"/>
<evidence type="ECO:0000259" key="1">
    <source>
        <dbReference type="PROSITE" id="PS50181"/>
    </source>
</evidence>
<dbReference type="SUPFAM" id="SSF81383">
    <property type="entry name" value="F-box domain"/>
    <property type="match status" value="1"/>
</dbReference>
<name>A0AA39WNK9_9PEZI</name>
<evidence type="ECO:0000313" key="2">
    <source>
        <dbReference type="EMBL" id="KAK0618661.1"/>
    </source>
</evidence>
<dbReference type="AlphaFoldDB" id="A0AA39WNK9"/>
<organism evidence="2 3">
    <name type="scientific">Lasiodiplodia hormozganensis</name>
    <dbReference type="NCBI Taxonomy" id="869390"/>
    <lineage>
        <taxon>Eukaryota</taxon>
        <taxon>Fungi</taxon>
        <taxon>Dikarya</taxon>
        <taxon>Ascomycota</taxon>
        <taxon>Pezizomycotina</taxon>
        <taxon>Dothideomycetes</taxon>
        <taxon>Dothideomycetes incertae sedis</taxon>
        <taxon>Botryosphaeriales</taxon>
        <taxon>Botryosphaeriaceae</taxon>
        <taxon>Lasiodiplodia</taxon>
    </lineage>
</organism>